<dbReference type="Pfam" id="PF00067">
    <property type="entry name" value="p450"/>
    <property type="match status" value="1"/>
</dbReference>
<evidence type="ECO:0000313" key="8">
    <source>
        <dbReference type="Proteomes" id="UP000823775"/>
    </source>
</evidence>
<keyword evidence="2 6" id="KW-0479">Metal-binding</keyword>
<evidence type="ECO:0008006" key="9">
    <source>
        <dbReference type="Google" id="ProtNLM"/>
    </source>
</evidence>
<dbReference type="InterPro" id="IPR050651">
    <property type="entry name" value="Plant_Cytochrome_P450_Monoox"/>
</dbReference>
<protein>
    <recommendedName>
        <fullName evidence="9">Cytochrome P450</fullName>
    </recommendedName>
</protein>
<dbReference type="InterPro" id="IPR001128">
    <property type="entry name" value="Cyt_P450"/>
</dbReference>
<organism evidence="7 8">
    <name type="scientific">Datura stramonium</name>
    <name type="common">Jimsonweed</name>
    <name type="synonym">Common thornapple</name>
    <dbReference type="NCBI Taxonomy" id="4076"/>
    <lineage>
        <taxon>Eukaryota</taxon>
        <taxon>Viridiplantae</taxon>
        <taxon>Streptophyta</taxon>
        <taxon>Embryophyta</taxon>
        <taxon>Tracheophyta</taxon>
        <taxon>Spermatophyta</taxon>
        <taxon>Magnoliopsida</taxon>
        <taxon>eudicotyledons</taxon>
        <taxon>Gunneridae</taxon>
        <taxon>Pentapetalae</taxon>
        <taxon>asterids</taxon>
        <taxon>lamiids</taxon>
        <taxon>Solanales</taxon>
        <taxon>Solanaceae</taxon>
        <taxon>Solanoideae</taxon>
        <taxon>Datureae</taxon>
        <taxon>Datura</taxon>
    </lineage>
</organism>
<evidence type="ECO:0000313" key="7">
    <source>
        <dbReference type="EMBL" id="MCD7463450.1"/>
    </source>
</evidence>
<evidence type="ECO:0000256" key="6">
    <source>
        <dbReference type="RuleBase" id="RU000461"/>
    </source>
</evidence>
<keyword evidence="1 6" id="KW-0349">Heme</keyword>
<dbReference type="InterPro" id="IPR002401">
    <property type="entry name" value="Cyt_P450_E_grp-I"/>
</dbReference>
<evidence type="ECO:0000256" key="2">
    <source>
        <dbReference type="ARBA" id="ARBA00022723"/>
    </source>
</evidence>
<dbReference type="PRINTS" id="PR00463">
    <property type="entry name" value="EP450I"/>
</dbReference>
<keyword evidence="3 6" id="KW-0560">Oxidoreductase</keyword>
<dbReference type="PANTHER" id="PTHR47947">
    <property type="entry name" value="CYTOCHROME P450 82C3-RELATED"/>
    <property type="match status" value="1"/>
</dbReference>
<evidence type="ECO:0000256" key="1">
    <source>
        <dbReference type="ARBA" id="ARBA00022617"/>
    </source>
</evidence>
<keyword evidence="5 6" id="KW-0503">Monooxygenase</keyword>
<proteinExistence type="inferred from homology"/>
<dbReference type="InterPro" id="IPR036396">
    <property type="entry name" value="Cyt_P450_sf"/>
</dbReference>
<dbReference type="SUPFAM" id="SSF48264">
    <property type="entry name" value="Cytochrome P450"/>
    <property type="match status" value="1"/>
</dbReference>
<evidence type="ECO:0000256" key="4">
    <source>
        <dbReference type="ARBA" id="ARBA00023004"/>
    </source>
</evidence>
<keyword evidence="8" id="KW-1185">Reference proteome</keyword>
<dbReference type="CDD" id="cd20653">
    <property type="entry name" value="CYP81"/>
    <property type="match status" value="1"/>
</dbReference>
<comment type="similarity">
    <text evidence="6">Belongs to the cytochrome P450 family.</text>
</comment>
<evidence type="ECO:0000256" key="5">
    <source>
        <dbReference type="ARBA" id="ARBA00023033"/>
    </source>
</evidence>
<dbReference type="Proteomes" id="UP000823775">
    <property type="component" value="Unassembled WGS sequence"/>
</dbReference>
<dbReference type="PRINTS" id="PR00385">
    <property type="entry name" value="P450"/>
</dbReference>
<keyword evidence="4 6" id="KW-0408">Iron</keyword>
<reference evidence="7 8" key="1">
    <citation type="journal article" date="2021" name="BMC Genomics">
        <title>Datura genome reveals duplications of psychoactive alkaloid biosynthetic genes and high mutation rate following tissue culture.</title>
        <authorList>
            <person name="Rajewski A."/>
            <person name="Carter-House D."/>
            <person name="Stajich J."/>
            <person name="Litt A."/>
        </authorList>
    </citation>
    <scope>NUCLEOTIDE SEQUENCE [LARGE SCALE GENOMIC DNA]</scope>
    <source>
        <strain evidence="7">AR-01</strain>
    </source>
</reference>
<comment type="caution">
    <text evidence="7">The sequence shown here is derived from an EMBL/GenBank/DDBJ whole genome shotgun (WGS) entry which is preliminary data.</text>
</comment>
<sequence length="443" mass="50154">MHRALRNLSEKYGPIFSLQLGKRLVVVVSSPSAVKECFTKNDIVFANRPPLKVGGYNCTTIIDSCYGDNWRNLRRICTLEIFSSSRLNMSQTIRQQEINLLVYKLCQNCQDFGTIVELKSKFSELTFNIVMRIVAGNRYLNQDKCNKKATYYRELIEDFFSNGGASNVDDFLPVPFCWIYKRINKNMVKQLGQKMDKFLQGLIDEYRGTENQNTMIDHLLSLQESQPEYYTDEIIKGIIMVIVSGGTDTTSVTIEWAMTLLLNHPQVLNKARVELDNHVGSGRLVNEADLPKLKYLLNIIGETFRLCPAAPMLVPHESSDDTKIGGFDIPRDTILLANAWAIHRNPLVWDDPESFKPERFEGSEVKPWKLLPFGIGRRACPGAGLSQRVIALALGTLIQCFEWQRVSQEEINLAEGTGLSMAKAEPLVARCKARDIACLQSFI</sequence>
<dbReference type="EMBL" id="JACEIK010000888">
    <property type="protein sequence ID" value="MCD7463450.1"/>
    <property type="molecule type" value="Genomic_DNA"/>
</dbReference>
<dbReference type="Gene3D" id="1.10.630.10">
    <property type="entry name" value="Cytochrome P450"/>
    <property type="match status" value="1"/>
</dbReference>
<dbReference type="PANTHER" id="PTHR47947:SF55">
    <property type="entry name" value="CYTOCHROME P450 81E8-LIKE"/>
    <property type="match status" value="1"/>
</dbReference>
<dbReference type="InterPro" id="IPR017972">
    <property type="entry name" value="Cyt_P450_CS"/>
</dbReference>
<evidence type="ECO:0000256" key="3">
    <source>
        <dbReference type="ARBA" id="ARBA00023002"/>
    </source>
</evidence>
<name>A0ABS8SXI0_DATST</name>
<accession>A0ABS8SXI0</accession>
<gene>
    <name evidence="7" type="ORF">HAX54_050603</name>
</gene>
<dbReference type="PROSITE" id="PS00086">
    <property type="entry name" value="CYTOCHROME_P450"/>
    <property type="match status" value="1"/>
</dbReference>